<name>A0A2U8UIT2_9CAUD</name>
<keyword evidence="1" id="KW-0472">Membrane</keyword>
<proteinExistence type="predicted"/>
<keyword evidence="1" id="KW-0812">Transmembrane</keyword>
<dbReference type="EMBL" id="MH153803">
    <property type="protein sequence ID" value="AWN03579.1"/>
    <property type="molecule type" value="Genomic_DNA"/>
</dbReference>
<dbReference type="GeneID" id="54992122"/>
<dbReference type="KEGG" id="vg:54992122"/>
<evidence type="ECO:0000313" key="3">
    <source>
        <dbReference type="Proteomes" id="UP000246630"/>
    </source>
</evidence>
<reference evidence="2 3" key="1">
    <citation type="submission" date="2018-03" db="EMBL/GenBank/DDBJ databases">
        <authorList>
            <person name="Stanton A.-C.J."/>
            <person name="Garlena R.A."/>
            <person name="Russell D.A."/>
            <person name="Pope W.H."/>
            <person name="Jacobs-Sera D."/>
            <person name="Hatfull G.F."/>
        </authorList>
    </citation>
    <scope>NUCLEOTIDE SEQUENCE [LARGE SCALE GENOMIC DNA]</scope>
</reference>
<sequence>MMDRSEKVGVITALVLLGLLITLYVWIGVGRP</sequence>
<organism evidence="2 3">
    <name type="scientific">Microbacterium phage Hyperion</name>
    <dbReference type="NCBI Taxonomy" id="2182354"/>
    <lineage>
        <taxon>Viruses</taxon>
        <taxon>Duplodnaviria</taxon>
        <taxon>Heunggongvirae</taxon>
        <taxon>Uroviricota</taxon>
        <taxon>Caudoviricetes</taxon>
        <taxon>Squashvirus</taxon>
        <taxon>Squashvirus hyperion</taxon>
    </lineage>
</organism>
<dbReference type="RefSeq" id="YP_009801606.1">
    <property type="nucleotide sequence ID" value="NC_047973.1"/>
</dbReference>
<dbReference type="Proteomes" id="UP000246630">
    <property type="component" value="Segment"/>
</dbReference>
<protein>
    <submittedName>
        <fullName evidence="2">Uncharacterized protein</fullName>
    </submittedName>
</protein>
<evidence type="ECO:0000256" key="1">
    <source>
        <dbReference type="SAM" id="Phobius"/>
    </source>
</evidence>
<keyword evidence="3" id="KW-1185">Reference proteome</keyword>
<accession>A0A2U8UIT2</accession>
<evidence type="ECO:0000313" key="2">
    <source>
        <dbReference type="EMBL" id="AWN03579.1"/>
    </source>
</evidence>
<keyword evidence="1" id="KW-1133">Transmembrane helix</keyword>
<feature type="transmembrane region" description="Helical" evidence="1">
    <location>
        <begin position="7"/>
        <end position="27"/>
    </location>
</feature>
<gene>
    <name evidence="2" type="primary">64</name>
    <name evidence="2" type="ORF">PBI_HYPERION_64</name>
</gene>